<dbReference type="InterPro" id="IPR004827">
    <property type="entry name" value="bZIP"/>
</dbReference>
<feature type="compositionally biased region" description="Polar residues" evidence="1">
    <location>
        <begin position="492"/>
        <end position="514"/>
    </location>
</feature>
<proteinExistence type="predicted"/>
<feature type="transmembrane region" description="Helical" evidence="2">
    <location>
        <begin position="323"/>
        <end position="343"/>
    </location>
</feature>
<dbReference type="RefSeq" id="XP_044553688.1">
    <property type="nucleotide sequence ID" value="XM_044689138.1"/>
</dbReference>
<feature type="compositionally biased region" description="Low complexity" evidence="1">
    <location>
        <begin position="156"/>
        <end position="168"/>
    </location>
</feature>
<dbReference type="GO" id="GO:0003700">
    <property type="term" value="F:DNA-binding transcription factor activity"/>
    <property type="evidence" value="ECO:0007669"/>
    <property type="project" value="InterPro"/>
</dbReference>
<evidence type="ECO:0000259" key="3">
    <source>
        <dbReference type="PROSITE" id="PS50217"/>
    </source>
</evidence>
<dbReference type="GeneID" id="68105732"/>
<keyword evidence="2" id="KW-0812">Transmembrane</keyword>
<evidence type="ECO:0000256" key="2">
    <source>
        <dbReference type="SAM" id="Phobius"/>
    </source>
</evidence>
<dbReference type="PROSITE" id="PS50217">
    <property type="entry name" value="BZIP"/>
    <property type="match status" value="1"/>
</dbReference>
<keyword evidence="2" id="KW-0472">Membrane</keyword>
<evidence type="ECO:0000313" key="4">
    <source>
        <dbReference type="EMBL" id="KAG2391794.1"/>
    </source>
</evidence>
<feature type="domain" description="BZIP" evidence="3">
    <location>
        <begin position="242"/>
        <end position="305"/>
    </location>
</feature>
<keyword evidence="2" id="KW-1133">Transmembrane helix</keyword>
<sequence length="634" mass="71106">MSSNNNNSFDDLFDDFINEPSDTILHELEQGSAFDPNMQHETTAIPQQVMVDPNMNLVNPFQMQQPQQQFVDFGALSQGYALFGGLPSYFMPAMIPQTTAVAGMFPILANSNAFASPTTSSLSPNSSIDSITLANSSSFNVADMDKPIVLLPSSSSFESVDSNSTSSSAGACQTTAVEKEPPKKKKKVTTRKKASSNNSGNSSGSDSEETKRKKAHRRKQEEIDDDMKRLQDLDKQTELTAEQKEEKKKLRNRYTAKVSRDKKKKELEDLRIENDNLRKERDSLKKQCEEHVQTINRLNLEVNRLAQIVNAQVRPSRTALKSLIVFIGVFVFIGLLAFLSGSYKFSSTMKSSVPERVAARRVARGLLTINNTSTEPNQATTTSPISKSVRDVVNSTPHKEHQQQQQNNDPLHEPVYVESTMEMGEMLDEFSGDGMYTYDVFYPTKIKRHFREFQSFNGPQKHNMSEASHIRSYENNSTSPADAIRKPPKPKSVTSQRHNNSKQISSFVSPSSLSKHMEEKKHKYEKAKVYVPDTNGKTKVQPNELQLFCPYLYPLIAGIPDPSYEFNTKDFDSSKSSVKIHIPIQMVCNKTNTKVIRMAEINAVNITLSEIYYEFNGGALTEVQPQTRVASADV</sequence>
<feature type="region of interest" description="Disordered" evidence="1">
    <location>
        <begin position="392"/>
        <end position="412"/>
    </location>
</feature>
<dbReference type="AlphaFoldDB" id="A0AA88KQH7"/>
<feature type="compositionally biased region" description="Basic and acidic residues" evidence="1">
    <location>
        <begin position="226"/>
        <end position="248"/>
    </location>
</feature>
<feature type="region of interest" description="Disordered" evidence="1">
    <location>
        <begin position="156"/>
        <end position="257"/>
    </location>
</feature>
<evidence type="ECO:0000313" key="5">
    <source>
        <dbReference type="Proteomes" id="UP000816034"/>
    </source>
</evidence>
<dbReference type="CDD" id="cd14686">
    <property type="entry name" value="bZIP"/>
    <property type="match status" value="1"/>
</dbReference>
<organism evidence="4 5">
    <name type="scientific">Naegleria lovaniensis</name>
    <name type="common">Amoeba</name>
    <dbReference type="NCBI Taxonomy" id="51637"/>
    <lineage>
        <taxon>Eukaryota</taxon>
        <taxon>Discoba</taxon>
        <taxon>Heterolobosea</taxon>
        <taxon>Tetramitia</taxon>
        <taxon>Eutetramitia</taxon>
        <taxon>Vahlkampfiidae</taxon>
        <taxon>Naegleria</taxon>
    </lineage>
</organism>
<evidence type="ECO:0000256" key="1">
    <source>
        <dbReference type="SAM" id="MobiDB-lite"/>
    </source>
</evidence>
<feature type="compositionally biased region" description="Low complexity" evidence="1">
    <location>
        <begin position="195"/>
        <end position="205"/>
    </location>
</feature>
<dbReference type="SUPFAM" id="SSF57959">
    <property type="entry name" value="Leucine zipper domain"/>
    <property type="match status" value="1"/>
</dbReference>
<accession>A0AA88KQH7</accession>
<comment type="caution">
    <text evidence="4">The sequence shown here is derived from an EMBL/GenBank/DDBJ whole genome shotgun (WGS) entry which is preliminary data.</text>
</comment>
<feature type="compositionally biased region" description="Basic residues" evidence="1">
    <location>
        <begin position="182"/>
        <end position="194"/>
    </location>
</feature>
<name>A0AA88KQH7_NAELO</name>
<feature type="region of interest" description="Disordered" evidence="1">
    <location>
        <begin position="457"/>
        <end position="519"/>
    </location>
</feature>
<dbReference type="EMBL" id="PYSW02000006">
    <property type="protein sequence ID" value="KAG2391794.1"/>
    <property type="molecule type" value="Genomic_DNA"/>
</dbReference>
<reference evidence="4 5" key="1">
    <citation type="journal article" date="2018" name="BMC Genomics">
        <title>The genome of Naegleria lovaniensis, the basis for a comparative approach to unravel pathogenicity factors of the human pathogenic amoeba N. fowleri.</title>
        <authorList>
            <person name="Liechti N."/>
            <person name="Schurch N."/>
            <person name="Bruggmann R."/>
            <person name="Wittwer M."/>
        </authorList>
    </citation>
    <scope>NUCLEOTIDE SEQUENCE [LARGE SCALE GENOMIC DNA]</scope>
    <source>
        <strain evidence="4 5">ATCC 30569</strain>
    </source>
</reference>
<gene>
    <name evidence="4" type="ORF">C9374_013279</name>
</gene>
<dbReference type="InterPro" id="IPR046347">
    <property type="entry name" value="bZIP_sf"/>
</dbReference>
<dbReference type="Proteomes" id="UP000816034">
    <property type="component" value="Unassembled WGS sequence"/>
</dbReference>
<protein>
    <recommendedName>
        <fullName evidence="3">BZIP domain-containing protein</fullName>
    </recommendedName>
</protein>
<feature type="compositionally biased region" description="Polar residues" evidence="1">
    <location>
        <begin position="457"/>
        <end position="466"/>
    </location>
</feature>
<keyword evidence="5" id="KW-1185">Reference proteome</keyword>